<dbReference type="STRING" id="35525.A0A162BS26"/>
<reference evidence="1 2" key="1">
    <citation type="submission" date="2016-03" db="EMBL/GenBank/DDBJ databases">
        <title>EvidentialGene: Evidence-directed Construction of Genes on Genomes.</title>
        <authorList>
            <person name="Gilbert D.G."/>
            <person name="Choi J.-H."/>
            <person name="Mockaitis K."/>
            <person name="Colbourne J."/>
            <person name="Pfrender M."/>
        </authorList>
    </citation>
    <scope>NUCLEOTIDE SEQUENCE [LARGE SCALE GENOMIC DNA]</scope>
    <source>
        <strain evidence="1 2">Xinb3</strain>
        <tissue evidence="1">Complete organism</tissue>
    </source>
</reference>
<sequence>EAIRYLFPSGLFDQQARPMTKHPDEIYPKRKAAEFDVNGRPYHSLFYTSKPNYYTLMHPP</sequence>
<protein>
    <submittedName>
        <fullName evidence="1">28S ribosomal protein S9</fullName>
    </submittedName>
</protein>
<dbReference type="GO" id="GO:0005840">
    <property type="term" value="C:ribosome"/>
    <property type="evidence" value="ECO:0007669"/>
    <property type="project" value="UniProtKB-KW"/>
</dbReference>
<keyword evidence="1" id="KW-0687">Ribonucleoprotein</keyword>
<feature type="non-terminal residue" evidence="1">
    <location>
        <position position="1"/>
    </location>
</feature>
<dbReference type="AlphaFoldDB" id="A0A162BS26"/>
<name>A0A162BS26_9CRUS</name>
<dbReference type="Proteomes" id="UP000076858">
    <property type="component" value="Unassembled WGS sequence"/>
</dbReference>
<dbReference type="OrthoDB" id="10254627at2759"/>
<proteinExistence type="predicted"/>
<comment type="caution">
    <text evidence="1">The sequence shown here is derived from an EMBL/GenBank/DDBJ whole genome shotgun (WGS) entry which is preliminary data.</text>
</comment>
<evidence type="ECO:0000313" key="2">
    <source>
        <dbReference type="Proteomes" id="UP000076858"/>
    </source>
</evidence>
<accession>A0A162BS26</accession>
<keyword evidence="2" id="KW-1185">Reference proteome</keyword>
<keyword evidence="1" id="KW-0689">Ribosomal protein</keyword>
<gene>
    <name evidence="1" type="ORF">APZ42_008766</name>
</gene>
<dbReference type="EMBL" id="LRGB01023865">
    <property type="protein sequence ID" value="KZR96730.1"/>
    <property type="molecule type" value="Genomic_DNA"/>
</dbReference>
<organism evidence="1 2">
    <name type="scientific">Daphnia magna</name>
    <dbReference type="NCBI Taxonomy" id="35525"/>
    <lineage>
        <taxon>Eukaryota</taxon>
        <taxon>Metazoa</taxon>
        <taxon>Ecdysozoa</taxon>
        <taxon>Arthropoda</taxon>
        <taxon>Crustacea</taxon>
        <taxon>Branchiopoda</taxon>
        <taxon>Diplostraca</taxon>
        <taxon>Cladocera</taxon>
        <taxon>Anomopoda</taxon>
        <taxon>Daphniidae</taxon>
        <taxon>Daphnia</taxon>
    </lineage>
</organism>
<evidence type="ECO:0000313" key="1">
    <source>
        <dbReference type="EMBL" id="KZR96730.1"/>
    </source>
</evidence>